<dbReference type="GO" id="GO:0016301">
    <property type="term" value="F:kinase activity"/>
    <property type="evidence" value="ECO:0007669"/>
    <property type="project" value="UniProtKB-KW"/>
</dbReference>
<accession>A0ABV3IYC2</accession>
<evidence type="ECO:0000256" key="3">
    <source>
        <dbReference type="ARBA" id="ARBA00022777"/>
    </source>
</evidence>
<dbReference type="PROSITE" id="PS00108">
    <property type="entry name" value="PROTEIN_KINASE_ST"/>
    <property type="match status" value="1"/>
</dbReference>
<proteinExistence type="predicted"/>
<keyword evidence="2 5" id="KW-0547">Nucleotide-binding</keyword>
<feature type="domain" description="Protein kinase" evidence="8">
    <location>
        <begin position="15"/>
        <end position="275"/>
    </location>
</feature>
<keyword evidence="7" id="KW-0472">Membrane</keyword>
<name>A0ABV3IYC2_9ACTN</name>
<feature type="transmembrane region" description="Helical" evidence="7">
    <location>
        <begin position="354"/>
        <end position="376"/>
    </location>
</feature>
<organism evidence="9 10">
    <name type="scientific">Streptomyces roseoverticillatus</name>
    <dbReference type="NCBI Taxonomy" id="66429"/>
    <lineage>
        <taxon>Bacteria</taxon>
        <taxon>Bacillati</taxon>
        <taxon>Actinomycetota</taxon>
        <taxon>Actinomycetes</taxon>
        <taxon>Kitasatosporales</taxon>
        <taxon>Streptomycetaceae</taxon>
        <taxon>Streptomyces</taxon>
    </lineage>
</organism>
<keyword evidence="7" id="KW-0812">Transmembrane</keyword>
<dbReference type="PANTHER" id="PTHR43289:SF34">
    <property type="entry name" value="SERINE_THREONINE-PROTEIN KINASE YBDM-RELATED"/>
    <property type="match status" value="1"/>
</dbReference>
<comment type="caution">
    <text evidence="9">The sequence shown here is derived from an EMBL/GenBank/DDBJ whole genome shotgun (WGS) entry which is preliminary data.</text>
</comment>
<evidence type="ECO:0000259" key="8">
    <source>
        <dbReference type="PROSITE" id="PS50011"/>
    </source>
</evidence>
<dbReference type="PANTHER" id="PTHR43289">
    <property type="entry name" value="MITOGEN-ACTIVATED PROTEIN KINASE KINASE KINASE 20-RELATED"/>
    <property type="match status" value="1"/>
</dbReference>
<dbReference type="InterPro" id="IPR000719">
    <property type="entry name" value="Prot_kinase_dom"/>
</dbReference>
<protein>
    <submittedName>
        <fullName evidence="9">Protein kinase</fullName>
    </submittedName>
</protein>
<dbReference type="InterPro" id="IPR017441">
    <property type="entry name" value="Protein_kinase_ATP_BS"/>
</dbReference>
<dbReference type="PROSITE" id="PS50011">
    <property type="entry name" value="PROTEIN_KINASE_DOM"/>
    <property type="match status" value="1"/>
</dbReference>
<evidence type="ECO:0000256" key="4">
    <source>
        <dbReference type="ARBA" id="ARBA00022840"/>
    </source>
</evidence>
<dbReference type="CDD" id="cd14014">
    <property type="entry name" value="STKc_PknB_like"/>
    <property type="match status" value="1"/>
</dbReference>
<dbReference type="Pfam" id="PF00069">
    <property type="entry name" value="Pkinase"/>
    <property type="match status" value="1"/>
</dbReference>
<gene>
    <name evidence="9" type="ORF">AB0L03_18345</name>
</gene>
<evidence type="ECO:0000256" key="1">
    <source>
        <dbReference type="ARBA" id="ARBA00022679"/>
    </source>
</evidence>
<keyword evidence="4 5" id="KW-0067">ATP-binding</keyword>
<evidence type="ECO:0000313" key="9">
    <source>
        <dbReference type="EMBL" id="MEV4924776.1"/>
    </source>
</evidence>
<dbReference type="InterPro" id="IPR011009">
    <property type="entry name" value="Kinase-like_dom_sf"/>
</dbReference>
<evidence type="ECO:0000313" key="10">
    <source>
        <dbReference type="Proteomes" id="UP001552479"/>
    </source>
</evidence>
<evidence type="ECO:0000256" key="2">
    <source>
        <dbReference type="ARBA" id="ARBA00022741"/>
    </source>
</evidence>
<dbReference type="SUPFAM" id="SSF56112">
    <property type="entry name" value="Protein kinase-like (PK-like)"/>
    <property type="match status" value="1"/>
</dbReference>
<dbReference type="Gene3D" id="3.30.200.20">
    <property type="entry name" value="Phosphorylase Kinase, domain 1"/>
    <property type="match status" value="1"/>
</dbReference>
<evidence type="ECO:0000256" key="5">
    <source>
        <dbReference type="PROSITE-ProRule" id="PRU10141"/>
    </source>
</evidence>
<feature type="binding site" evidence="5">
    <location>
        <position position="43"/>
    </location>
    <ligand>
        <name>ATP</name>
        <dbReference type="ChEBI" id="CHEBI:30616"/>
    </ligand>
</feature>
<evidence type="ECO:0000256" key="6">
    <source>
        <dbReference type="SAM" id="MobiDB-lite"/>
    </source>
</evidence>
<dbReference type="RefSeq" id="WP_366088661.1">
    <property type="nucleotide sequence ID" value="NZ_JBFASG010000017.1"/>
</dbReference>
<feature type="region of interest" description="Disordered" evidence="6">
    <location>
        <begin position="297"/>
        <end position="324"/>
    </location>
</feature>
<dbReference type="SMART" id="SM00220">
    <property type="entry name" value="S_TKc"/>
    <property type="match status" value="1"/>
</dbReference>
<dbReference type="PROSITE" id="PS00107">
    <property type="entry name" value="PROTEIN_KINASE_ATP"/>
    <property type="match status" value="1"/>
</dbReference>
<sequence length="560" mass="58620">MQILGVDGPTHVGPFRTVGVLGQGGMGQVLLGVAPDGRLVAVKRVHADLAEDPGFRTRFRREVDASRRVSGAYTAPVVDAGPDAATPWLASLFLPGPSLSETLSTGGALPEDAVRLLAAGLAQALDDIHRAGLVHRDLKPSNVLLTEDGVRVVDFGIARATDHETKLTRTGALIGSPAYMSPEQVRGEQPGPASDVFSLGVTLVTAGTGRTPFAGDSPFALMHAVAHDLPDLDSVPPRLRRIVEPCLAKDPAARPSPRQLLALIGPLSPSARPWPDAVYGQIAERRETAARLVATAGSVPSPAAAPPSATGRIPRSTTAGSVPPPVVAAVGTGVPGVLGTGVPGAPAARRRPRWLTTAIVAGAVLATVAAAVLALGPADLYYQVFPEPVPTPGSVPLAQVRDKYTKTVPTCAQAGRGIKAPAGFGRPWGNSPGVFQYRDGEGHTHPQTGCVMTTRDGDQIDITWDLYSSRPGGPTGAEWAKKEYEGWYMRTSTPRDSGLGFVEEGMWLKSSRMDNNCVLYARDVNLTLVVAVKGVHYPKGACEDLTKDMARQSVAAVKSL</sequence>
<reference evidence="9 10" key="1">
    <citation type="submission" date="2024-06" db="EMBL/GenBank/DDBJ databases">
        <title>The Natural Products Discovery Center: Release of the First 8490 Sequenced Strains for Exploring Actinobacteria Biosynthetic Diversity.</title>
        <authorList>
            <person name="Kalkreuter E."/>
            <person name="Kautsar S.A."/>
            <person name="Yang D."/>
            <person name="Bader C.D."/>
            <person name="Teijaro C.N."/>
            <person name="Fluegel L."/>
            <person name="Davis C.M."/>
            <person name="Simpson J.R."/>
            <person name="Lauterbach L."/>
            <person name="Steele A.D."/>
            <person name="Gui C."/>
            <person name="Meng S."/>
            <person name="Li G."/>
            <person name="Viehrig K."/>
            <person name="Ye F."/>
            <person name="Su P."/>
            <person name="Kiefer A.F."/>
            <person name="Nichols A."/>
            <person name="Cepeda A.J."/>
            <person name="Yan W."/>
            <person name="Fan B."/>
            <person name="Jiang Y."/>
            <person name="Adhikari A."/>
            <person name="Zheng C.-J."/>
            <person name="Schuster L."/>
            <person name="Cowan T.M."/>
            <person name="Smanski M.J."/>
            <person name="Chevrette M.G."/>
            <person name="De Carvalho L.P.S."/>
            <person name="Shen B."/>
        </authorList>
    </citation>
    <scope>NUCLEOTIDE SEQUENCE [LARGE SCALE GENOMIC DNA]</scope>
    <source>
        <strain evidence="9 10">NPDC053791</strain>
    </source>
</reference>
<dbReference type="Gene3D" id="1.10.510.10">
    <property type="entry name" value="Transferase(Phosphotransferase) domain 1"/>
    <property type="match status" value="1"/>
</dbReference>
<dbReference type="InterPro" id="IPR008271">
    <property type="entry name" value="Ser/Thr_kinase_AS"/>
</dbReference>
<keyword evidence="3 9" id="KW-0418">Kinase</keyword>
<dbReference type="Proteomes" id="UP001552479">
    <property type="component" value="Unassembled WGS sequence"/>
</dbReference>
<evidence type="ECO:0000256" key="7">
    <source>
        <dbReference type="SAM" id="Phobius"/>
    </source>
</evidence>
<keyword evidence="1" id="KW-0808">Transferase</keyword>
<dbReference type="EMBL" id="JBFASG010000017">
    <property type="protein sequence ID" value="MEV4924776.1"/>
    <property type="molecule type" value="Genomic_DNA"/>
</dbReference>
<keyword evidence="10" id="KW-1185">Reference proteome</keyword>
<keyword evidence="7" id="KW-1133">Transmembrane helix</keyword>